<dbReference type="Proteomes" id="UP000053989">
    <property type="component" value="Unassembled WGS sequence"/>
</dbReference>
<dbReference type="AlphaFoldDB" id="A0A0C3DK85"/>
<dbReference type="HOGENOM" id="CLU_2428340_0_0_1"/>
<organism evidence="2 3">
    <name type="scientific">Scleroderma citrinum Foug A</name>
    <dbReference type="NCBI Taxonomy" id="1036808"/>
    <lineage>
        <taxon>Eukaryota</taxon>
        <taxon>Fungi</taxon>
        <taxon>Dikarya</taxon>
        <taxon>Basidiomycota</taxon>
        <taxon>Agaricomycotina</taxon>
        <taxon>Agaricomycetes</taxon>
        <taxon>Agaricomycetidae</taxon>
        <taxon>Boletales</taxon>
        <taxon>Sclerodermatineae</taxon>
        <taxon>Sclerodermataceae</taxon>
        <taxon>Scleroderma</taxon>
    </lineage>
</organism>
<dbReference type="InParanoid" id="A0A0C3DK85"/>
<evidence type="ECO:0000313" key="3">
    <source>
        <dbReference type="Proteomes" id="UP000053989"/>
    </source>
</evidence>
<reference evidence="3" key="2">
    <citation type="submission" date="2015-01" db="EMBL/GenBank/DDBJ databases">
        <title>Evolutionary Origins and Diversification of the Mycorrhizal Mutualists.</title>
        <authorList>
            <consortium name="DOE Joint Genome Institute"/>
            <consortium name="Mycorrhizal Genomics Consortium"/>
            <person name="Kohler A."/>
            <person name="Kuo A."/>
            <person name="Nagy L.G."/>
            <person name="Floudas D."/>
            <person name="Copeland A."/>
            <person name="Barry K.W."/>
            <person name="Cichocki N."/>
            <person name="Veneault-Fourrey C."/>
            <person name="LaButti K."/>
            <person name="Lindquist E.A."/>
            <person name="Lipzen A."/>
            <person name="Lundell T."/>
            <person name="Morin E."/>
            <person name="Murat C."/>
            <person name="Riley R."/>
            <person name="Ohm R."/>
            <person name="Sun H."/>
            <person name="Tunlid A."/>
            <person name="Henrissat B."/>
            <person name="Grigoriev I.V."/>
            <person name="Hibbett D.S."/>
            <person name="Martin F."/>
        </authorList>
    </citation>
    <scope>NUCLEOTIDE SEQUENCE [LARGE SCALE GENOMIC DNA]</scope>
    <source>
        <strain evidence="3">Foug A</strain>
    </source>
</reference>
<name>A0A0C3DK85_9AGAM</name>
<feature type="region of interest" description="Disordered" evidence="1">
    <location>
        <begin position="1"/>
        <end position="30"/>
    </location>
</feature>
<evidence type="ECO:0000256" key="1">
    <source>
        <dbReference type="SAM" id="MobiDB-lite"/>
    </source>
</evidence>
<proteinExistence type="predicted"/>
<evidence type="ECO:0000313" key="2">
    <source>
        <dbReference type="EMBL" id="KIM56724.1"/>
    </source>
</evidence>
<reference evidence="2 3" key="1">
    <citation type="submission" date="2014-04" db="EMBL/GenBank/DDBJ databases">
        <authorList>
            <consortium name="DOE Joint Genome Institute"/>
            <person name="Kuo A."/>
            <person name="Kohler A."/>
            <person name="Nagy L.G."/>
            <person name="Floudas D."/>
            <person name="Copeland A."/>
            <person name="Barry K.W."/>
            <person name="Cichocki N."/>
            <person name="Veneault-Fourrey C."/>
            <person name="LaButti K."/>
            <person name="Lindquist E.A."/>
            <person name="Lipzen A."/>
            <person name="Lundell T."/>
            <person name="Morin E."/>
            <person name="Murat C."/>
            <person name="Sun H."/>
            <person name="Tunlid A."/>
            <person name="Henrissat B."/>
            <person name="Grigoriev I.V."/>
            <person name="Hibbett D.S."/>
            <person name="Martin F."/>
            <person name="Nordberg H.P."/>
            <person name="Cantor M.N."/>
            <person name="Hua S.X."/>
        </authorList>
    </citation>
    <scope>NUCLEOTIDE SEQUENCE [LARGE SCALE GENOMIC DNA]</scope>
    <source>
        <strain evidence="2 3">Foug A</strain>
    </source>
</reference>
<keyword evidence="3" id="KW-1185">Reference proteome</keyword>
<sequence length="91" mass="10361">MHVPRQVHLTEHLQLSSRQDQDHATPLPLAASQKRCDTSKLGIQIFDIQCWERRGSTPGLIPVSKVSRPTVEEIMNTNEQPNTYVKVRCGR</sequence>
<gene>
    <name evidence="2" type="ORF">SCLCIDRAFT_211964</name>
</gene>
<accession>A0A0C3DK85</accession>
<dbReference type="EMBL" id="KN822111">
    <property type="protein sequence ID" value="KIM56724.1"/>
    <property type="molecule type" value="Genomic_DNA"/>
</dbReference>
<protein>
    <submittedName>
        <fullName evidence="2">Uncharacterized protein</fullName>
    </submittedName>
</protein>